<evidence type="ECO:0000313" key="8">
    <source>
        <dbReference type="EMBL" id="OGE44347.1"/>
    </source>
</evidence>
<evidence type="ECO:0000256" key="3">
    <source>
        <dbReference type="ARBA" id="ARBA00022676"/>
    </source>
</evidence>
<evidence type="ECO:0000313" key="9">
    <source>
        <dbReference type="Proteomes" id="UP000178565"/>
    </source>
</evidence>
<dbReference type="HAMAP" id="MF_01208">
    <property type="entry name" value="PyrE"/>
    <property type="match status" value="1"/>
</dbReference>
<evidence type="ECO:0000259" key="7">
    <source>
        <dbReference type="Pfam" id="PF00156"/>
    </source>
</evidence>
<comment type="catalytic activity">
    <reaction evidence="6">
        <text>orotidine 5'-phosphate + diphosphate = orotate + 5-phospho-alpha-D-ribose 1-diphosphate</text>
        <dbReference type="Rhea" id="RHEA:10380"/>
        <dbReference type="ChEBI" id="CHEBI:30839"/>
        <dbReference type="ChEBI" id="CHEBI:33019"/>
        <dbReference type="ChEBI" id="CHEBI:57538"/>
        <dbReference type="ChEBI" id="CHEBI:58017"/>
        <dbReference type="EC" id="2.4.2.10"/>
    </reaction>
</comment>
<dbReference type="GO" id="GO:0000287">
    <property type="term" value="F:magnesium ion binding"/>
    <property type="evidence" value="ECO:0007669"/>
    <property type="project" value="UniProtKB-UniRule"/>
</dbReference>
<comment type="cofactor">
    <cofactor evidence="6">
        <name>Mg(2+)</name>
        <dbReference type="ChEBI" id="CHEBI:18420"/>
    </cofactor>
</comment>
<feature type="binding site" description="in other chain" evidence="6">
    <location>
        <position position="32"/>
    </location>
    <ligand>
        <name>5-phospho-alpha-D-ribose 1-diphosphate</name>
        <dbReference type="ChEBI" id="CHEBI:58017"/>
        <note>ligand shared between dimeric partners</note>
    </ligand>
</feature>
<dbReference type="PANTHER" id="PTHR19278">
    <property type="entry name" value="OROTATE PHOSPHORIBOSYLTRANSFERASE"/>
    <property type="match status" value="1"/>
</dbReference>
<comment type="similarity">
    <text evidence="6">Belongs to the purine/pyrimidine phosphoribosyltransferase family. PyrE subfamily.</text>
</comment>
<feature type="domain" description="Phosphoribosyltransferase" evidence="7">
    <location>
        <begin position="59"/>
        <end position="161"/>
    </location>
</feature>
<dbReference type="PANTHER" id="PTHR19278:SF9">
    <property type="entry name" value="URIDINE 5'-MONOPHOSPHATE SYNTHASE"/>
    <property type="match status" value="1"/>
</dbReference>
<dbReference type="GO" id="GO:0044205">
    <property type="term" value="P:'de novo' UMP biosynthetic process"/>
    <property type="evidence" value="ECO:0007669"/>
    <property type="project" value="UniProtKB-UniRule"/>
</dbReference>
<dbReference type="InterPro" id="IPR023031">
    <property type="entry name" value="OPRT"/>
</dbReference>
<dbReference type="InterPro" id="IPR004467">
    <property type="entry name" value="Or_phspho_trans_dom"/>
</dbReference>
<evidence type="ECO:0000256" key="2">
    <source>
        <dbReference type="ARBA" id="ARBA00011971"/>
    </source>
</evidence>
<keyword evidence="3 6" id="KW-0328">Glycosyltransferase</keyword>
<proteinExistence type="inferred from homology"/>
<dbReference type="InterPro" id="IPR029057">
    <property type="entry name" value="PRTase-like"/>
</dbReference>
<dbReference type="GO" id="GO:0004588">
    <property type="term" value="F:orotate phosphoribosyltransferase activity"/>
    <property type="evidence" value="ECO:0007669"/>
    <property type="project" value="UniProtKB-UniRule"/>
</dbReference>
<reference evidence="8 9" key="1">
    <citation type="journal article" date="2016" name="Nat. Commun.">
        <title>Thousands of microbial genomes shed light on interconnected biogeochemical processes in an aquifer system.</title>
        <authorList>
            <person name="Anantharaman K."/>
            <person name="Brown C.T."/>
            <person name="Hug L.A."/>
            <person name="Sharon I."/>
            <person name="Castelle C.J."/>
            <person name="Probst A.J."/>
            <person name="Thomas B.C."/>
            <person name="Singh A."/>
            <person name="Wilkins M.J."/>
            <person name="Karaoz U."/>
            <person name="Brodie E.L."/>
            <person name="Williams K.H."/>
            <person name="Hubbard S.S."/>
            <person name="Banfield J.F."/>
        </authorList>
    </citation>
    <scope>NUCLEOTIDE SEQUENCE [LARGE SCALE GENOMIC DNA]</scope>
</reference>
<dbReference type="EC" id="2.4.2.10" evidence="2 6"/>
<dbReference type="Pfam" id="PF00156">
    <property type="entry name" value="Pribosyltran"/>
    <property type="match status" value="1"/>
</dbReference>
<keyword evidence="4 6" id="KW-0808">Transferase</keyword>
<evidence type="ECO:0000256" key="6">
    <source>
        <dbReference type="HAMAP-Rule" id="MF_01208"/>
    </source>
</evidence>
<comment type="caution">
    <text evidence="8">The sequence shown here is derived from an EMBL/GenBank/DDBJ whole genome shotgun (WGS) entry which is preliminary data.</text>
</comment>
<comment type="subunit">
    <text evidence="6">Homodimer.</text>
</comment>
<protein>
    <recommendedName>
        <fullName evidence="2 6">Orotate phosphoribosyltransferase</fullName>
        <shortName evidence="6">OPRT</shortName>
        <shortName evidence="6">OPRTase</shortName>
        <ecNumber evidence="2 6">2.4.2.10</ecNumber>
    </recommendedName>
</protein>
<dbReference type="CDD" id="cd06223">
    <property type="entry name" value="PRTases_typeI"/>
    <property type="match status" value="1"/>
</dbReference>
<dbReference type="EMBL" id="MFDM01000003">
    <property type="protein sequence ID" value="OGE44347.1"/>
    <property type="molecule type" value="Genomic_DNA"/>
</dbReference>
<dbReference type="Proteomes" id="UP000178565">
    <property type="component" value="Unassembled WGS sequence"/>
</dbReference>
<dbReference type="SUPFAM" id="SSF53271">
    <property type="entry name" value="PRTase-like"/>
    <property type="match status" value="1"/>
</dbReference>
<sequence length="204" mass="22941">MNTSQKVAKQKENLILLLYKIGAIKFGKFKLKSGKISPYYLDLRFLCSYPSILKQVAKAYFTNLSAIKHDLIAGIPYTGIPIATAISVIFNERMIYTRKEAKNHGTTKMIEGVFKPKERVVLIDDVISDGASKLETIKPLEDEGLVVKDIIVLLDRGQGGPLVMKQKGYKCYCLADIYDIISILKKHQKITSLQVKEAEKFLAK</sequence>
<comment type="pathway">
    <text evidence="1 6">Pyrimidine metabolism; UMP biosynthesis via de novo pathway; UMP from orotate: step 1/2.</text>
</comment>
<feature type="binding site" evidence="6">
    <location>
        <position position="98"/>
    </location>
    <ligand>
        <name>5-phospho-alpha-D-ribose 1-diphosphate</name>
        <dbReference type="ChEBI" id="CHEBI:58017"/>
        <note>ligand shared between dimeric partners</note>
    </ligand>
</feature>
<keyword evidence="5 6" id="KW-0665">Pyrimidine biosynthesis</keyword>
<accession>A0A1F5KTU4</accession>
<organism evidence="8 9">
    <name type="scientific">Candidatus Daviesbacteria bacterium RIFCSPLOWO2_01_FULL_39_12</name>
    <dbReference type="NCBI Taxonomy" id="1797785"/>
    <lineage>
        <taxon>Bacteria</taxon>
        <taxon>Candidatus Daviesiibacteriota</taxon>
    </lineage>
</organism>
<dbReference type="UniPathway" id="UPA00070">
    <property type="reaction ID" value="UER00119"/>
</dbReference>
<feature type="binding site" evidence="6">
    <location>
        <position position="102"/>
    </location>
    <ligand>
        <name>5-phospho-alpha-D-ribose 1-diphosphate</name>
        <dbReference type="ChEBI" id="CHEBI:58017"/>
        <note>ligand shared between dimeric partners</note>
    </ligand>
</feature>
<feature type="binding site" description="in other chain" evidence="6">
    <location>
        <position position="99"/>
    </location>
    <ligand>
        <name>5-phospho-alpha-D-ribose 1-diphosphate</name>
        <dbReference type="ChEBI" id="CHEBI:58017"/>
        <note>ligand shared between dimeric partners</note>
    </ligand>
</feature>
<feature type="binding site" evidence="6">
    <location>
        <position position="128"/>
    </location>
    <ligand>
        <name>orotate</name>
        <dbReference type="ChEBI" id="CHEBI:30839"/>
    </ligand>
</feature>
<keyword evidence="6" id="KW-0460">Magnesium</keyword>
<dbReference type="AlphaFoldDB" id="A0A1F5KTU4"/>
<dbReference type="Gene3D" id="3.40.50.2020">
    <property type="match status" value="1"/>
</dbReference>
<comment type="function">
    <text evidence="6">Catalyzes the transfer of a ribosyl phosphate group from 5-phosphoribose 1-diphosphate to orotate, leading to the formation of orotidine monophosphate (OMP).</text>
</comment>
<dbReference type="NCBIfam" id="TIGR00336">
    <property type="entry name" value="pyrE"/>
    <property type="match status" value="1"/>
</dbReference>
<feature type="binding site" evidence="6">
    <location>
        <position position="156"/>
    </location>
    <ligand>
        <name>orotate</name>
        <dbReference type="ChEBI" id="CHEBI:30839"/>
    </ligand>
</feature>
<evidence type="ECO:0000256" key="5">
    <source>
        <dbReference type="ARBA" id="ARBA00022975"/>
    </source>
</evidence>
<name>A0A1F5KTU4_9BACT</name>
<dbReference type="STRING" id="1797785.A3B45_03645"/>
<gene>
    <name evidence="6" type="primary">pyrE</name>
    <name evidence="8" type="ORF">A3B45_03645</name>
</gene>
<dbReference type="GO" id="GO:0019856">
    <property type="term" value="P:pyrimidine nucleobase biosynthetic process"/>
    <property type="evidence" value="ECO:0007669"/>
    <property type="project" value="TreeGrafter"/>
</dbReference>
<feature type="binding site" evidence="6">
    <location>
        <position position="104"/>
    </location>
    <ligand>
        <name>5-phospho-alpha-D-ribose 1-diphosphate</name>
        <dbReference type="ChEBI" id="CHEBI:58017"/>
        <note>ligand shared between dimeric partners</note>
    </ligand>
</feature>
<comment type="caution">
    <text evidence="6">Lacks conserved residue(s) required for the propagation of feature annotation.</text>
</comment>
<dbReference type="GO" id="GO:0004590">
    <property type="term" value="F:orotidine-5'-phosphate decarboxylase activity"/>
    <property type="evidence" value="ECO:0007669"/>
    <property type="project" value="TreeGrafter"/>
</dbReference>
<feature type="binding site" description="in other chain" evidence="6">
    <location>
        <begin position="124"/>
        <end position="132"/>
    </location>
    <ligand>
        <name>5-phospho-alpha-D-ribose 1-diphosphate</name>
        <dbReference type="ChEBI" id="CHEBI:58017"/>
        <note>ligand shared between dimeric partners</note>
    </ligand>
</feature>
<evidence type="ECO:0000256" key="4">
    <source>
        <dbReference type="ARBA" id="ARBA00022679"/>
    </source>
</evidence>
<dbReference type="InterPro" id="IPR000836">
    <property type="entry name" value="PRTase_dom"/>
</dbReference>
<evidence type="ECO:0000256" key="1">
    <source>
        <dbReference type="ARBA" id="ARBA00004889"/>
    </source>
</evidence>